<keyword evidence="1" id="KW-0812">Transmembrane</keyword>
<proteinExistence type="predicted"/>
<organism evidence="2 3">
    <name type="scientific">Pseudopithomyces chartarum</name>
    <dbReference type="NCBI Taxonomy" id="1892770"/>
    <lineage>
        <taxon>Eukaryota</taxon>
        <taxon>Fungi</taxon>
        <taxon>Dikarya</taxon>
        <taxon>Ascomycota</taxon>
        <taxon>Pezizomycotina</taxon>
        <taxon>Dothideomycetes</taxon>
        <taxon>Pleosporomycetidae</taxon>
        <taxon>Pleosporales</taxon>
        <taxon>Massarineae</taxon>
        <taxon>Didymosphaeriaceae</taxon>
        <taxon>Pseudopithomyces</taxon>
    </lineage>
</organism>
<dbReference type="AlphaFoldDB" id="A0AAN6LNS6"/>
<gene>
    <name evidence="2" type="ORF">GRF29_185g242300</name>
</gene>
<reference evidence="2 3" key="1">
    <citation type="submission" date="2021-02" db="EMBL/GenBank/DDBJ databases">
        <title>Genome assembly of Pseudopithomyces chartarum.</title>
        <authorList>
            <person name="Jauregui R."/>
            <person name="Singh J."/>
            <person name="Voisey C."/>
        </authorList>
    </citation>
    <scope>NUCLEOTIDE SEQUENCE [LARGE SCALE GENOMIC DNA]</scope>
    <source>
        <strain evidence="2 3">AGR01</strain>
    </source>
</reference>
<protein>
    <submittedName>
        <fullName evidence="2">Uncharacterized protein</fullName>
    </submittedName>
</protein>
<evidence type="ECO:0000313" key="2">
    <source>
        <dbReference type="EMBL" id="KAK3201252.1"/>
    </source>
</evidence>
<comment type="caution">
    <text evidence="2">The sequence shown here is derived from an EMBL/GenBank/DDBJ whole genome shotgun (WGS) entry which is preliminary data.</text>
</comment>
<dbReference type="EMBL" id="WVTA01000016">
    <property type="protein sequence ID" value="KAK3201252.1"/>
    <property type="molecule type" value="Genomic_DNA"/>
</dbReference>
<evidence type="ECO:0000256" key="1">
    <source>
        <dbReference type="SAM" id="Phobius"/>
    </source>
</evidence>
<feature type="transmembrane region" description="Helical" evidence="1">
    <location>
        <begin position="42"/>
        <end position="64"/>
    </location>
</feature>
<evidence type="ECO:0000313" key="3">
    <source>
        <dbReference type="Proteomes" id="UP001280581"/>
    </source>
</evidence>
<keyword evidence="3" id="KW-1185">Reference proteome</keyword>
<name>A0AAN6LNS6_9PLEO</name>
<accession>A0AAN6LNS6</accession>
<keyword evidence="1" id="KW-1133">Transmembrane helix</keyword>
<dbReference type="Proteomes" id="UP001280581">
    <property type="component" value="Unassembled WGS sequence"/>
</dbReference>
<sequence>MTQFTGQALTPSVTAVMSSALSYIKRSDIEAANKQYTPTKNFLAVFGCLALLMLFTIFIMFLWFRRQDKKERMQRAANELEDPVERATKWTLVGYFKWSGQLFEVLHPAGNKGARHTHTRMHTNAYSV</sequence>
<keyword evidence="1" id="KW-0472">Membrane</keyword>